<evidence type="ECO:0000313" key="1">
    <source>
        <dbReference type="EMBL" id="CEO58411.1"/>
    </source>
</evidence>
<protein>
    <submittedName>
        <fullName evidence="1">Uncharacterized protein</fullName>
    </submittedName>
</protein>
<dbReference type="AlphaFoldDB" id="A0A0F7VCR4"/>
<accession>A0A0F7VCR4</accession>
<keyword evidence="2" id="KW-1185">Reference proteome</keyword>
<dbReference type="OrthoDB" id="2322999at2759"/>
<sequence length="249" mass="27472">MTALVATPPTLPGLDKALEIQDFYSSCALYNELLDDSDQPPVAQEHITNLAEMFVRHNADKILGIHLIHGHFKIPEETVMLGTNVESLSLRWTKPTHIEKINPTSVHGHIFALTKDGMCAYELQEGPLPDMSKVGLHFLDEFIEYIVQNSLTNLIGLQVLGCDENSMSELILEQGTVMLNSTCIKNTVPTRITGWKFESVNGKARVCTANETHAATVKGVHQIFRAGKPHFMIENTDDLKAALAEAGVI</sequence>
<reference evidence="2" key="1">
    <citation type="journal article" date="2015" name="Genome Announc.">
        <title>Draft genome sequence of the fungus Penicillium brasilianum MG11.</title>
        <authorList>
            <person name="Horn F."/>
            <person name="Linde J."/>
            <person name="Mattern D.J."/>
            <person name="Walther G."/>
            <person name="Guthke R."/>
            <person name="Brakhage A.A."/>
            <person name="Valiante V."/>
        </authorList>
    </citation>
    <scope>NUCLEOTIDE SEQUENCE [LARGE SCALE GENOMIC DNA]</scope>
    <source>
        <strain evidence="2">MG11</strain>
    </source>
</reference>
<proteinExistence type="predicted"/>
<organism evidence="1 2">
    <name type="scientific">Penicillium brasilianum</name>
    <dbReference type="NCBI Taxonomy" id="104259"/>
    <lineage>
        <taxon>Eukaryota</taxon>
        <taxon>Fungi</taxon>
        <taxon>Dikarya</taxon>
        <taxon>Ascomycota</taxon>
        <taxon>Pezizomycotina</taxon>
        <taxon>Eurotiomycetes</taxon>
        <taxon>Eurotiomycetidae</taxon>
        <taxon>Eurotiales</taxon>
        <taxon>Aspergillaceae</taxon>
        <taxon>Penicillium</taxon>
    </lineage>
</organism>
<dbReference type="Proteomes" id="UP000042958">
    <property type="component" value="Unassembled WGS sequence"/>
</dbReference>
<gene>
    <name evidence="1" type="ORF">PMG11_03139</name>
</gene>
<evidence type="ECO:0000313" key="2">
    <source>
        <dbReference type="Proteomes" id="UP000042958"/>
    </source>
</evidence>
<dbReference type="EMBL" id="CDHK01000003">
    <property type="protein sequence ID" value="CEO58411.1"/>
    <property type="molecule type" value="Genomic_DNA"/>
</dbReference>
<name>A0A0F7VCR4_PENBI</name>